<dbReference type="AlphaFoldDB" id="A0AAU9Q8Y1"/>
<evidence type="ECO:0008006" key="3">
    <source>
        <dbReference type="Google" id="ProtNLM"/>
    </source>
</evidence>
<proteinExistence type="predicted"/>
<name>A0AAU9Q8Y1_9VIBR</name>
<comment type="caution">
    <text evidence="1">The sequence shown here is derived from an EMBL/GenBank/DDBJ whole genome shotgun (WGS) entry which is preliminary data.</text>
</comment>
<sequence>MRVFILLTVARFNTGELSIWNASYEILSDYTNEKQTQAFDEAGAFFAFSQKQFNEAKKEGIEYCSMGAGLICPVEKAKHLFDRLEKINKEGIAQDIQENGKKAIIRRELFNHECFYTGDITDCVEKLEDYDYSYDDIYQVYRHIYQTEDVH</sequence>
<evidence type="ECO:0000313" key="2">
    <source>
        <dbReference type="Proteomes" id="UP001295420"/>
    </source>
</evidence>
<dbReference type="InterPro" id="IPR056076">
    <property type="entry name" value="DUF7659"/>
</dbReference>
<dbReference type="Proteomes" id="UP001295420">
    <property type="component" value="Unassembled WGS sequence"/>
</dbReference>
<dbReference type="Pfam" id="PF24692">
    <property type="entry name" value="DUF7659"/>
    <property type="match status" value="1"/>
</dbReference>
<gene>
    <name evidence="1" type="ORF">THF1D04_370008</name>
</gene>
<dbReference type="EMBL" id="CAKMTQ010000031">
    <property type="protein sequence ID" value="CAH1534250.1"/>
    <property type="molecule type" value="Genomic_DNA"/>
</dbReference>
<protein>
    <recommendedName>
        <fullName evidence="3">DUF4375 domain-containing protein</fullName>
    </recommendedName>
</protein>
<accession>A0AAU9Q8Y1</accession>
<reference evidence="1" key="1">
    <citation type="submission" date="2022-01" db="EMBL/GenBank/DDBJ databases">
        <authorList>
            <person name="Lagorce A."/>
        </authorList>
    </citation>
    <scope>NUCLEOTIDE SEQUENCE</scope>
    <source>
        <strain evidence="1">Th15_F1_D04</strain>
    </source>
</reference>
<dbReference type="RefSeq" id="WP_409931502.1">
    <property type="nucleotide sequence ID" value="NZ_CAKMTQ010000031.1"/>
</dbReference>
<organism evidence="1 2">
    <name type="scientific">Vibrio owensii</name>
    <dbReference type="NCBI Taxonomy" id="696485"/>
    <lineage>
        <taxon>Bacteria</taxon>
        <taxon>Pseudomonadati</taxon>
        <taxon>Pseudomonadota</taxon>
        <taxon>Gammaproteobacteria</taxon>
        <taxon>Vibrionales</taxon>
        <taxon>Vibrionaceae</taxon>
        <taxon>Vibrio</taxon>
    </lineage>
</organism>
<evidence type="ECO:0000313" key="1">
    <source>
        <dbReference type="EMBL" id="CAH1534250.1"/>
    </source>
</evidence>